<reference evidence="2" key="1">
    <citation type="journal article" date="2021" name="PeerJ">
        <title>Extensive microbial diversity within the chicken gut microbiome revealed by metagenomics and culture.</title>
        <authorList>
            <person name="Gilroy R."/>
            <person name="Ravi A."/>
            <person name="Getino M."/>
            <person name="Pursley I."/>
            <person name="Horton D.L."/>
            <person name="Alikhan N.F."/>
            <person name="Baker D."/>
            <person name="Gharbi K."/>
            <person name="Hall N."/>
            <person name="Watson M."/>
            <person name="Adriaenssens E.M."/>
            <person name="Foster-Nyarko E."/>
            <person name="Jarju S."/>
            <person name="Secka A."/>
            <person name="Antonio M."/>
            <person name="Oren A."/>
            <person name="Chaudhuri R.R."/>
            <person name="La Ragione R."/>
            <person name="Hildebrand F."/>
            <person name="Pallen M.J."/>
        </authorList>
    </citation>
    <scope>NUCLEOTIDE SEQUENCE</scope>
    <source>
        <strain evidence="2">ChiHecec2B26-7398</strain>
    </source>
</reference>
<evidence type="ECO:0000256" key="1">
    <source>
        <dbReference type="SAM" id="SignalP"/>
    </source>
</evidence>
<evidence type="ECO:0000313" key="2">
    <source>
        <dbReference type="EMBL" id="HIX94035.1"/>
    </source>
</evidence>
<proteinExistence type="predicted"/>
<organism evidence="2 3">
    <name type="scientific">Candidatus Gemmiger excrementipullorum</name>
    <dbReference type="NCBI Taxonomy" id="2838610"/>
    <lineage>
        <taxon>Bacteria</taxon>
        <taxon>Bacillati</taxon>
        <taxon>Bacillota</taxon>
        <taxon>Clostridia</taxon>
        <taxon>Eubacteriales</taxon>
        <taxon>Gemmiger</taxon>
    </lineage>
</organism>
<keyword evidence="1" id="KW-0732">Signal</keyword>
<feature type="signal peptide" evidence="1">
    <location>
        <begin position="1"/>
        <end position="23"/>
    </location>
</feature>
<evidence type="ECO:0008006" key="4">
    <source>
        <dbReference type="Google" id="ProtNLM"/>
    </source>
</evidence>
<name>A0A9D1Y284_9FIRM</name>
<evidence type="ECO:0000313" key="3">
    <source>
        <dbReference type="Proteomes" id="UP000886751"/>
    </source>
</evidence>
<gene>
    <name evidence="2" type="ORF">H9846_01045</name>
</gene>
<feature type="chain" id="PRO_5039380310" description="Lipoprotein" evidence="1">
    <location>
        <begin position="24"/>
        <end position="312"/>
    </location>
</feature>
<dbReference type="EMBL" id="DXEI01000023">
    <property type="protein sequence ID" value="HIX94035.1"/>
    <property type="molecule type" value="Genomic_DNA"/>
</dbReference>
<reference evidence="2" key="2">
    <citation type="submission" date="2021-04" db="EMBL/GenBank/DDBJ databases">
        <authorList>
            <person name="Gilroy R."/>
        </authorList>
    </citation>
    <scope>NUCLEOTIDE SEQUENCE</scope>
    <source>
        <strain evidence="2">ChiHecec2B26-7398</strain>
    </source>
</reference>
<sequence>MALPQNKALYLMGCLLMSMVLSGCGGTPLSEREIVRGVLFAQQGGAFSACLVVADQEAEDTPRNRAVAAAGETPAQALQRAEDALPGQAYYGLLDLAALPAQTDWQTAQQIGTLLYDVAQPAPELSVFALAEADNPDWEEEAPALYEAMKAAESAYEVHCGLQQMFAQNEVCAVPALAQSGYDLLLLPRDGAPLRCRGLAGAQLAAVLCGQAQRLQGTFAGGQAACEADAHVTVEGQTVQLHLRACALQALTGQAPDDLESALQRELQASFAALYGQTHRAGADPFHLDFWQACTYGPGHPMQDPQLTVLFE</sequence>
<dbReference type="Proteomes" id="UP000886751">
    <property type="component" value="Unassembled WGS sequence"/>
</dbReference>
<comment type="caution">
    <text evidence="2">The sequence shown here is derived from an EMBL/GenBank/DDBJ whole genome shotgun (WGS) entry which is preliminary data.</text>
</comment>
<protein>
    <recommendedName>
        <fullName evidence="4">Lipoprotein</fullName>
    </recommendedName>
</protein>
<dbReference type="AlphaFoldDB" id="A0A9D1Y284"/>
<accession>A0A9D1Y284</accession>
<dbReference type="PROSITE" id="PS51257">
    <property type="entry name" value="PROKAR_LIPOPROTEIN"/>
    <property type="match status" value="1"/>
</dbReference>